<sequence length="121" mass="14011">MIEDMEDLVDGWECTQHEAPGKVKNIHLIGIAHTDDEKWGPKLLKKYTKYGPLLQLLRRHGFTAKLQVFVICRTCTVYKHNQKILEQLGLKKKEATRALRGIHDLTNGRLRAQRLPTLQEN</sequence>
<dbReference type="Proteomes" id="UP001190700">
    <property type="component" value="Unassembled WGS sequence"/>
</dbReference>
<evidence type="ECO:0000313" key="2">
    <source>
        <dbReference type="Proteomes" id="UP001190700"/>
    </source>
</evidence>
<organism evidence="1 2">
    <name type="scientific">Cymbomonas tetramitiformis</name>
    <dbReference type="NCBI Taxonomy" id="36881"/>
    <lineage>
        <taxon>Eukaryota</taxon>
        <taxon>Viridiplantae</taxon>
        <taxon>Chlorophyta</taxon>
        <taxon>Pyramimonadophyceae</taxon>
        <taxon>Pyramimonadales</taxon>
        <taxon>Pyramimonadaceae</taxon>
        <taxon>Cymbomonas</taxon>
    </lineage>
</organism>
<evidence type="ECO:0000313" key="1">
    <source>
        <dbReference type="EMBL" id="KAK3276752.1"/>
    </source>
</evidence>
<reference evidence="1 2" key="1">
    <citation type="journal article" date="2015" name="Genome Biol. Evol.">
        <title>Comparative Genomics of a Bacterivorous Green Alga Reveals Evolutionary Causalities and Consequences of Phago-Mixotrophic Mode of Nutrition.</title>
        <authorList>
            <person name="Burns J.A."/>
            <person name="Paasch A."/>
            <person name="Narechania A."/>
            <person name="Kim E."/>
        </authorList>
    </citation>
    <scope>NUCLEOTIDE SEQUENCE [LARGE SCALE GENOMIC DNA]</scope>
    <source>
        <strain evidence="1 2">PLY_AMNH</strain>
    </source>
</reference>
<accession>A0AAE0L9E5</accession>
<comment type="caution">
    <text evidence="1">The sequence shown here is derived from an EMBL/GenBank/DDBJ whole genome shotgun (WGS) entry which is preliminary data.</text>
</comment>
<keyword evidence="2" id="KW-1185">Reference proteome</keyword>
<gene>
    <name evidence="1" type="ORF">CYMTET_15202</name>
</gene>
<dbReference type="EMBL" id="LGRX02006402">
    <property type="protein sequence ID" value="KAK3276752.1"/>
    <property type="molecule type" value="Genomic_DNA"/>
</dbReference>
<name>A0AAE0L9E5_9CHLO</name>
<proteinExistence type="predicted"/>
<protein>
    <submittedName>
        <fullName evidence="1">Uncharacterized protein</fullName>
    </submittedName>
</protein>
<dbReference type="AlphaFoldDB" id="A0AAE0L9E5"/>